<dbReference type="PRINTS" id="PR00364">
    <property type="entry name" value="DISEASERSIST"/>
</dbReference>
<dbReference type="Pfam" id="PF00069">
    <property type="entry name" value="Pkinase"/>
    <property type="match status" value="1"/>
</dbReference>
<dbReference type="SUPFAM" id="SSF52540">
    <property type="entry name" value="P-loop containing nucleoside triphosphate hydrolases"/>
    <property type="match status" value="1"/>
</dbReference>
<dbReference type="InterPro" id="IPR032675">
    <property type="entry name" value="LRR_dom_sf"/>
</dbReference>
<evidence type="ECO:0000259" key="16">
    <source>
        <dbReference type="PROSITE" id="PS51698"/>
    </source>
</evidence>
<dbReference type="InterPro" id="IPR042197">
    <property type="entry name" value="Apaf_helical"/>
</dbReference>
<comment type="subcellular location">
    <subcellularLocation>
        <location evidence="2">Cell membrane</location>
        <topology evidence="2">Single-pass membrane protein</topology>
    </subcellularLocation>
</comment>
<keyword evidence="18" id="KW-1185">Reference proteome</keyword>
<comment type="pathway">
    <text evidence="3">Protein modification; protein ubiquitination.</text>
</comment>
<dbReference type="SUPFAM" id="SSF52058">
    <property type="entry name" value="L domain-like"/>
    <property type="match status" value="1"/>
</dbReference>
<comment type="similarity">
    <text evidence="4">Belongs to the disease resistance NB-LRR family.</text>
</comment>
<dbReference type="GO" id="GO:0005524">
    <property type="term" value="F:ATP binding"/>
    <property type="evidence" value="ECO:0007669"/>
    <property type="project" value="UniProtKB-UniRule"/>
</dbReference>
<evidence type="ECO:0000256" key="12">
    <source>
        <dbReference type="ARBA" id="ARBA00023054"/>
    </source>
</evidence>
<keyword evidence="9 13" id="KW-0547">Nucleotide-binding</keyword>
<dbReference type="PROSITE" id="PS51698">
    <property type="entry name" value="U_BOX"/>
    <property type="match status" value="1"/>
</dbReference>
<dbReference type="InterPro" id="IPR013083">
    <property type="entry name" value="Znf_RING/FYVE/PHD"/>
</dbReference>
<dbReference type="Gramene" id="OPUNC11G19450.1">
    <property type="protein sequence ID" value="OPUNC11G19450.1"/>
    <property type="gene ID" value="OPUNC11G19450"/>
</dbReference>
<evidence type="ECO:0000256" key="2">
    <source>
        <dbReference type="ARBA" id="ARBA00004162"/>
    </source>
</evidence>
<dbReference type="Gene3D" id="3.40.50.300">
    <property type="entry name" value="P-loop containing nucleotide triphosphate hydrolases"/>
    <property type="match status" value="1"/>
</dbReference>
<dbReference type="InterPro" id="IPR058922">
    <property type="entry name" value="WHD_DRP"/>
</dbReference>
<dbReference type="Pfam" id="PF23559">
    <property type="entry name" value="WHD_DRP"/>
    <property type="match status" value="1"/>
</dbReference>
<dbReference type="Gene3D" id="1.20.5.4130">
    <property type="match status" value="1"/>
</dbReference>
<dbReference type="InterPro" id="IPR011009">
    <property type="entry name" value="Kinase-like_dom_sf"/>
</dbReference>
<feature type="domain" description="U-box" evidence="16">
    <location>
        <begin position="1629"/>
        <end position="1703"/>
    </location>
</feature>
<dbReference type="Gene3D" id="1.10.510.10">
    <property type="entry name" value="Transferase(Phosphotransferase) domain 1"/>
    <property type="match status" value="1"/>
</dbReference>
<dbReference type="eggNOG" id="KOG4658">
    <property type="taxonomic scope" value="Eukaryota"/>
</dbReference>
<evidence type="ECO:0000256" key="9">
    <source>
        <dbReference type="ARBA" id="ARBA00022741"/>
    </source>
</evidence>
<dbReference type="InterPro" id="IPR038005">
    <property type="entry name" value="RX-like_CC"/>
</dbReference>
<accession>A0A0E0MI86</accession>
<proteinExistence type="inferred from homology"/>
<dbReference type="Gene3D" id="3.30.200.20">
    <property type="entry name" value="Phosphorylase Kinase, domain 1"/>
    <property type="match status" value="1"/>
</dbReference>
<dbReference type="PANTHER" id="PTHR45647">
    <property type="entry name" value="OS02G0152300 PROTEIN"/>
    <property type="match status" value="1"/>
</dbReference>
<dbReference type="InterPro" id="IPR055414">
    <property type="entry name" value="LRR_R13L4/SHOC2-like"/>
</dbReference>
<dbReference type="STRING" id="4537.A0A0E0MI86"/>
<dbReference type="InterPro" id="IPR000719">
    <property type="entry name" value="Prot_kinase_dom"/>
</dbReference>
<evidence type="ECO:0000256" key="3">
    <source>
        <dbReference type="ARBA" id="ARBA00004906"/>
    </source>
</evidence>
<dbReference type="CDD" id="cd22265">
    <property type="entry name" value="UDM1_RNF168"/>
    <property type="match status" value="1"/>
</dbReference>
<evidence type="ECO:0000313" key="18">
    <source>
        <dbReference type="Proteomes" id="UP000026962"/>
    </source>
</evidence>
<dbReference type="InterPro" id="IPR036388">
    <property type="entry name" value="WH-like_DNA-bd_sf"/>
</dbReference>
<dbReference type="PANTHER" id="PTHR45647:SF100">
    <property type="entry name" value="U-BOX DOMAIN-CONTAINING PROTEIN 33"/>
    <property type="match status" value="1"/>
</dbReference>
<dbReference type="InterPro" id="IPR041118">
    <property type="entry name" value="Rx_N"/>
</dbReference>
<dbReference type="GO" id="GO:0061630">
    <property type="term" value="F:ubiquitin protein ligase activity"/>
    <property type="evidence" value="ECO:0007669"/>
    <property type="project" value="UniProtKB-EC"/>
</dbReference>
<dbReference type="Pfam" id="PF18052">
    <property type="entry name" value="Rx_N"/>
    <property type="match status" value="1"/>
</dbReference>
<evidence type="ECO:0000259" key="15">
    <source>
        <dbReference type="PROSITE" id="PS50011"/>
    </source>
</evidence>
<dbReference type="InterPro" id="IPR051348">
    <property type="entry name" value="U-box_ubiquitin_ligases"/>
</dbReference>
<dbReference type="InterPro" id="IPR002182">
    <property type="entry name" value="NB-ARC"/>
</dbReference>
<dbReference type="GO" id="GO:0043531">
    <property type="term" value="F:ADP binding"/>
    <property type="evidence" value="ECO:0007669"/>
    <property type="project" value="InterPro"/>
</dbReference>
<dbReference type="GO" id="GO:0009626">
    <property type="term" value="P:plant-type hypersensitive response"/>
    <property type="evidence" value="ECO:0007669"/>
    <property type="project" value="UniProtKB-ARBA"/>
</dbReference>
<protein>
    <recommendedName>
        <fullName evidence="5">RING-type E3 ubiquitin transferase</fullName>
        <ecNumber evidence="5">2.3.2.27</ecNumber>
    </recommendedName>
</protein>
<dbReference type="Gene3D" id="3.40.50.620">
    <property type="entry name" value="HUPs"/>
    <property type="match status" value="1"/>
</dbReference>
<reference evidence="17" key="2">
    <citation type="submission" date="2018-05" db="EMBL/GenBank/DDBJ databases">
        <title>OpunRS2 (Oryza punctata Reference Sequence Version 2).</title>
        <authorList>
            <person name="Zhang J."/>
            <person name="Kudrna D."/>
            <person name="Lee S."/>
            <person name="Talag J."/>
            <person name="Welchert J."/>
            <person name="Wing R.A."/>
        </authorList>
    </citation>
    <scope>NUCLEOTIDE SEQUENCE [LARGE SCALE GENOMIC DNA]</scope>
</reference>
<evidence type="ECO:0000256" key="10">
    <source>
        <dbReference type="ARBA" id="ARBA00022786"/>
    </source>
</evidence>
<dbReference type="GO" id="GO:0002758">
    <property type="term" value="P:innate immune response-activating signaling pathway"/>
    <property type="evidence" value="ECO:0007669"/>
    <property type="project" value="UniProtKB-ARBA"/>
</dbReference>
<dbReference type="Gene3D" id="1.10.8.430">
    <property type="entry name" value="Helical domain of apoptotic protease-activating factors"/>
    <property type="match status" value="1"/>
</dbReference>
<evidence type="ECO:0000256" key="13">
    <source>
        <dbReference type="PROSITE-ProRule" id="PRU10141"/>
    </source>
</evidence>
<dbReference type="GO" id="GO:0005886">
    <property type="term" value="C:plasma membrane"/>
    <property type="evidence" value="ECO:0007669"/>
    <property type="project" value="UniProtKB-SubCell"/>
</dbReference>
<name>A0A0E0MI86_ORYPU</name>
<dbReference type="Proteomes" id="UP000026962">
    <property type="component" value="Chromosome 11"/>
</dbReference>
<dbReference type="InterPro" id="IPR003613">
    <property type="entry name" value="Ubox_domain"/>
</dbReference>
<dbReference type="GO" id="GO:0042742">
    <property type="term" value="P:defense response to bacterium"/>
    <property type="evidence" value="ECO:0007669"/>
    <property type="project" value="UniProtKB-ARBA"/>
</dbReference>
<dbReference type="CDD" id="cd16655">
    <property type="entry name" value="RING-Ubox_WDSUB1-like"/>
    <property type="match status" value="1"/>
</dbReference>
<dbReference type="HOGENOM" id="CLU_000837_31_1_1"/>
<dbReference type="EC" id="2.3.2.27" evidence="5"/>
<dbReference type="InterPro" id="IPR014729">
    <property type="entry name" value="Rossmann-like_a/b/a_fold"/>
</dbReference>
<feature type="domain" description="Protein kinase" evidence="15">
    <location>
        <begin position="1351"/>
        <end position="1618"/>
    </location>
</feature>
<dbReference type="Gene3D" id="1.10.10.10">
    <property type="entry name" value="Winged helix-like DNA-binding domain superfamily/Winged helix DNA-binding domain"/>
    <property type="match status" value="1"/>
</dbReference>
<evidence type="ECO:0000256" key="6">
    <source>
        <dbReference type="ARBA" id="ARBA00022614"/>
    </source>
</evidence>
<keyword evidence="13" id="KW-0067">ATP-binding</keyword>
<dbReference type="SMART" id="SM00504">
    <property type="entry name" value="Ubox"/>
    <property type="match status" value="1"/>
</dbReference>
<dbReference type="InterPro" id="IPR017441">
    <property type="entry name" value="Protein_kinase_ATP_BS"/>
</dbReference>
<dbReference type="GO" id="GO:0016567">
    <property type="term" value="P:protein ubiquitination"/>
    <property type="evidence" value="ECO:0007669"/>
    <property type="project" value="UniProtKB-UniPathway"/>
</dbReference>
<dbReference type="Pfam" id="PF00931">
    <property type="entry name" value="NB-ARC"/>
    <property type="match status" value="1"/>
</dbReference>
<dbReference type="InterPro" id="IPR027417">
    <property type="entry name" value="P-loop_NTPase"/>
</dbReference>
<dbReference type="Gene3D" id="3.80.10.10">
    <property type="entry name" value="Ribonuclease Inhibitor"/>
    <property type="match status" value="1"/>
</dbReference>
<dbReference type="UniPathway" id="UPA00143"/>
<evidence type="ECO:0000256" key="8">
    <source>
        <dbReference type="ARBA" id="ARBA00022737"/>
    </source>
</evidence>
<keyword evidence="11" id="KW-0611">Plant defense</keyword>
<keyword evidence="6" id="KW-0433">Leucine-rich repeat</keyword>
<dbReference type="FunFam" id="1.10.10.10:FF:000322">
    <property type="entry name" value="Probable disease resistance protein At1g63360"/>
    <property type="match status" value="1"/>
</dbReference>
<keyword evidence="12 14" id="KW-0175">Coiled coil</keyword>
<evidence type="ECO:0000256" key="7">
    <source>
        <dbReference type="ARBA" id="ARBA00022679"/>
    </source>
</evidence>
<keyword evidence="10" id="KW-0833">Ubl conjugation pathway</keyword>
<dbReference type="Pfam" id="PF23598">
    <property type="entry name" value="LRR_14"/>
    <property type="match status" value="1"/>
</dbReference>
<dbReference type="SUPFAM" id="SSF52402">
    <property type="entry name" value="Adenine nucleotide alpha hydrolases-like"/>
    <property type="match status" value="1"/>
</dbReference>
<feature type="coiled-coil region" evidence="14">
    <location>
        <begin position="1234"/>
        <end position="1272"/>
    </location>
</feature>
<evidence type="ECO:0000256" key="1">
    <source>
        <dbReference type="ARBA" id="ARBA00000900"/>
    </source>
</evidence>
<dbReference type="SUPFAM" id="SSF57850">
    <property type="entry name" value="RING/U-box"/>
    <property type="match status" value="1"/>
</dbReference>
<keyword evidence="7" id="KW-0808">Transferase</keyword>
<evidence type="ECO:0000256" key="4">
    <source>
        <dbReference type="ARBA" id="ARBA00008894"/>
    </source>
</evidence>
<feature type="binding site" evidence="13">
    <location>
        <position position="1378"/>
    </location>
    <ligand>
        <name>ATP</name>
        <dbReference type="ChEBI" id="CHEBI:30616"/>
    </ligand>
</feature>
<dbReference type="EnsemblPlants" id="OPUNC11G19450.1">
    <property type="protein sequence ID" value="OPUNC11G19450.1"/>
    <property type="gene ID" value="OPUNC11G19450"/>
</dbReference>
<dbReference type="PROSITE" id="PS50011">
    <property type="entry name" value="PROTEIN_KINASE_DOM"/>
    <property type="match status" value="1"/>
</dbReference>
<dbReference type="CDD" id="cd01989">
    <property type="entry name" value="USP_STK_Ubox_N"/>
    <property type="match status" value="1"/>
</dbReference>
<dbReference type="Pfam" id="PF04564">
    <property type="entry name" value="U-box"/>
    <property type="match status" value="1"/>
</dbReference>
<sequence>MEGAMFNLPGRLDELLRRHRSILPKGAEDEIPLIKQDLEEIISILHSHCSEPKLEDHAMVVKCWMKEVRELSYDIEDCIDQYEECIEQYEHVAAARYYIRRRKFNRRHGNKLPPWVPEKLKQRLWMANKIREFSLRVQEVIQRYAMYKNDLSGIPSTVSTTTTIISDISSSSSWHPAPGGRCGYVGFDAAMNKIEDWLTDGEHKKLKVVSIVGVGGVGKTTLANELYRKLGHQFEYRAFVRSSHKPDMRSILISMLSQIHPQQPPDNWKVHNLISSIRTHLKDKRYLIIIDDLWSTSTWDIISCTLPDGNSCSRILTTTEIEDLALQSCSYDSKYIFKMKPLGEDDSRNLFFSTVFGSRSTCPPELSEVSYDIVRKCGGLPLAVVTIASLLASRFEKQEQWDYMNKTLGYSLMANPSLEGMKQLLSLCYNSLPQHLKACMLYFSTYQEDTIIWKDDLVNQWIAEGFICAIEGHDMEEMSRAYFDELVGRKLIQPVHINNNGEVFSCLVHHMVLNLVRHTSAEENLIVAIDHAQATTRVADKVRRLSIHIGNVEDATSPTNMRLSQVRTLAFRGVLKCMSFITGFRLLKVLILHFWGDEDSISFDLTKISELVRLKYLKVTSNVTLKLPTAMQGLQYLETLQIDGKIGEVPSGIIHLLGLLHLSLPAKTNLPNGIVHMTSLRTLGYFDLSCNSAEILWSLGELTNLRDLQLTYSAIQSDNLKNNVQYLASILGKLHNLKSMTLSPAGSSYANALHTDSATSVRISVDGWSSVSSPPAHLQRFELLPCVCIFSSIPNWMGKLGNLCILKIGITEVTSNDVDVLRGLPVLTVLSLYVHKKPTGRIIFENVGFSILKYFKFRCMVAWMKFEAGAMPNLRKLKLCFDVHRADQHDIIPVGMEHLSRLEEISVKIKVACTVDDIYRRFVESALTNAIRMHPGQPSINIRCVDLTFDGKDDKNVGTREEESGTLQKQYHVVEECSTDKFVVLEKEPGGEADKSIESSKVDMEEASLAVADKVFVAVTGDIKHDKSTLQWALQNLAKDGAKFVIAHVHRPARMIPMMLGTKVHYTLMDPENLNAYRKMERQKAEVELDKYLLMCRKLKVSCEKQIIERDDTAEGLEDLIALHGITKLVMGAAADKHYSWNMSKLMSKTARKIWEAADPSCKIWFTCKGHLICTRETNATVPAVPPFKIGRLQKSCGYDSSRDGNTLWVSGSAMQQPMYGTSDDSLASPRELVKELENLYQEEIMLRKITEEELEKQIQETEENKGQCKTIYDKLHDVEEHKLMVENRLTEMQAVVEEHQKKEKLRQERDAAVKEAQELRWKNKQRISRLGEGLCTEFSSSELEQATRGYDEQVKIGVGAFGSVYKGTLRNTTVAIKLPYPYGRSGSIQGQLEEFEQEIAVLSRIRHPNIVTLIGACREASALVYEFLPEGSLEDHLACIKNKLPLTWQVRTKIIYEMCSALAFLHSVKPHPIVHGNLKPANILLDANLVSKLSDFGGICRFQTTGDMTPRGRGTSVYMDPEFQMMGILTPHSDVYSLGIIILHLLTGKPPPLGILEVVKHAIDNGELHSILDPSAGRWPPVQANQLAHLALRCTHINGRRRPNITGDVWNVVEPLMISATSLTAERPPPHYFICPIYKEVMRNPHIAADGFTYEAEAIRDWLARGHDKSPMTNLRLEHRQLIPNTSLRLAILEWQEKQSLLACLVLM</sequence>
<keyword evidence="8" id="KW-0677">Repeat</keyword>
<comment type="catalytic activity">
    <reaction evidence="1">
        <text>S-ubiquitinyl-[E2 ubiquitin-conjugating enzyme]-L-cysteine + [acceptor protein]-L-lysine = [E2 ubiquitin-conjugating enzyme]-L-cysteine + N(6)-ubiquitinyl-[acceptor protein]-L-lysine.</text>
        <dbReference type="EC" id="2.3.2.27"/>
    </reaction>
</comment>
<feature type="coiled-coil region" evidence="14">
    <location>
        <begin position="1296"/>
        <end position="1323"/>
    </location>
</feature>
<evidence type="ECO:0000256" key="11">
    <source>
        <dbReference type="ARBA" id="ARBA00022821"/>
    </source>
</evidence>
<dbReference type="Gene3D" id="3.30.40.10">
    <property type="entry name" value="Zinc/RING finger domain, C3HC4 (zinc finger)"/>
    <property type="match status" value="1"/>
</dbReference>
<organism evidence="17">
    <name type="scientific">Oryza punctata</name>
    <name type="common">Red rice</name>
    <dbReference type="NCBI Taxonomy" id="4537"/>
    <lineage>
        <taxon>Eukaryota</taxon>
        <taxon>Viridiplantae</taxon>
        <taxon>Streptophyta</taxon>
        <taxon>Embryophyta</taxon>
        <taxon>Tracheophyta</taxon>
        <taxon>Spermatophyta</taxon>
        <taxon>Magnoliopsida</taxon>
        <taxon>Liliopsida</taxon>
        <taxon>Poales</taxon>
        <taxon>Poaceae</taxon>
        <taxon>BOP clade</taxon>
        <taxon>Oryzoideae</taxon>
        <taxon>Oryzeae</taxon>
        <taxon>Oryzinae</taxon>
        <taxon>Oryza</taxon>
    </lineage>
</organism>
<evidence type="ECO:0000256" key="5">
    <source>
        <dbReference type="ARBA" id="ARBA00012483"/>
    </source>
</evidence>
<reference evidence="17" key="1">
    <citation type="submission" date="2015-04" db="UniProtKB">
        <authorList>
            <consortium name="EnsemblPlants"/>
        </authorList>
    </citation>
    <scope>IDENTIFICATION</scope>
</reference>
<dbReference type="SUPFAM" id="SSF56112">
    <property type="entry name" value="Protein kinase-like (PK-like)"/>
    <property type="match status" value="1"/>
</dbReference>
<evidence type="ECO:0000256" key="14">
    <source>
        <dbReference type="SAM" id="Coils"/>
    </source>
</evidence>
<dbReference type="PROSITE" id="PS00107">
    <property type="entry name" value="PROTEIN_KINASE_ATP"/>
    <property type="match status" value="1"/>
</dbReference>
<dbReference type="GO" id="GO:0004672">
    <property type="term" value="F:protein kinase activity"/>
    <property type="evidence" value="ECO:0007669"/>
    <property type="project" value="InterPro"/>
</dbReference>
<evidence type="ECO:0000313" key="17">
    <source>
        <dbReference type="EnsemblPlants" id="OPUNC11G19450.1"/>
    </source>
</evidence>
<dbReference type="CDD" id="cd14798">
    <property type="entry name" value="RX-CC_like"/>
    <property type="match status" value="1"/>
</dbReference>